<dbReference type="RefSeq" id="WP_188591265.1">
    <property type="nucleotide sequence ID" value="NZ_BMFU01000001.1"/>
</dbReference>
<organism evidence="2 3">
    <name type="scientific">Paenibacillus silvae</name>
    <dbReference type="NCBI Taxonomy" id="1325358"/>
    <lineage>
        <taxon>Bacteria</taxon>
        <taxon>Bacillati</taxon>
        <taxon>Bacillota</taxon>
        <taxon>Bacilli</taxon>
        <taxon>Bacillales</taxon>
        <taxon>Paenibacillaceae</taxon>
        <taxon>Paenibacillus</taxon>
    </lineage>
</organism>
<dbReference type="InterPro" id="IPR036852">
    <property type="entry name" value="Peptidase_S8/S53_dom_sf"/>
</dbReference>
<dbReference type="SUPFAM" id="SSF52743">
    <property type="entry name" value="Subtilisin-like"/>
    <property type="match status" value="1"/>
</dbReference>
<dbReference type="Pfam" id="PF00082">
    <property type="entry name" value="Peptidase_S8"/>
    <property type="match status" value="1"/>
</dbReference>
<sequence length="489" mass="55178">MKIPDPTWARLGFLEPPNFDTSGQDVGIIIIDRLKPHPALRHLGHRLKYITVQPDLSVHCNEEVAYQAYADSFLKGQDEGAGMHGLQTVLALSHEPFAINGDIHIGLCPAAHMIVLDHGAFREGEGERLKAGVDWILEQKAWNCKIILSTGWHASEDIVLLRNSQEHSTVRALQSAVQKGVLVVCANGNTRLGNVMPPIDYFAVGGYDDCGTRDRYVHIPFPDEPFGRNGDGHFRPDILAPRLHLTLPFCESVTCEEGQVSYYGGTSGAATLIAGAATYLFSKYPGLNKEHLCSTLLRHADPFVDYENNAPRVNVGRAIRSLEFEGQPEQRILWKSSVKSDAVKPSIRSSDEVERGLALSRLVEQEQINREELWRYSRDTSSIVRKIAVHALMKPKDAEERALYWKQLRMEHEGGVRGWYAYGLLQDANETEVHLWIPWSIDINWAVRWCVSEYVSKYKELFPQLEKTDAPGLIQVKARDVLRWLELQK</sequence>
<protein>
    <recommendedName>
        <fullName evidence="1">Peptidase S8/S53 domain-containing protein</fullName>
    </recommendedName>
</protein>
<feature type="domain" description="Peptidase S8/S53" evidence="1">
    <location>
        <begin position="100"/>
        <end position="300"/>
    </location>
</feature>
<keyword evidence="3" id="KW-1185">Reference proteome</keyword>
<dbReference type="Gene3D" id="3.40.50.200">
    <property type="entry name" value="Peptidase S8/S53 domain"/>
    <property type="match status" value="1"/>
</dbReference>
<dbReference type="InterPro" id="IPR000209">
    <property type="entry name" value="Peptidase_S8/S53_dom"/>
</dbReference>
<comment type="caution">
    <text evidence="2">The sequence shown here is derived from an EMBL/GenBank/DDBJ whole genome shotgun (WGS) entry which is preliminary data.</text>
</comment>
<reference evidence="3" key="1">
    <citation type="journal article" date="2019" name="Int. J. Syst. Evol. Microbiol.">
        <title>The Global Catalogue of Microorganisms (GCM) 10K type strain sequencing project: providing services to taxonomists for standard genome sequencing and annotation.</title>
        <authorList>
            <consortium name="The Broad Institute Genomics Platform"/>
            <consortium name="The Broad Institute Genome Sequencing Center for Infectious Disease"/>
            <person name="Wu L."/>
            <person name="Ma J."/>
        </authorList>
    </citation>
    <scope>NUCLEOTIDE SEQUENCE [LARGE SCALE GENOMIC DNA]</scope>
    <source>
        <strain evidence="3">CGMCC 1.12770</strain>
    </source>
</reference>
<accession>A0ABQ1Z317</accession>
<name>A0ABQ1Z317_9BACL</name>
<evidence type="ECO:0000313" key="2">
    <source>
        <dbReference type="EMBL" id="GGH45373.1"/>
    </source>
</evidence>
<evidence type="ECO:0000313" key="3">
    <source>
        <dbReference type="Proteomes" id="UP000652153"/>
    </source>
</evidence>
<gene>
    <name evidence="2" type="ORF">GCM10008014_07370</name>
</gene>
<evidence type="ECO:0000259" key="1">
    <source>
        <dbReference type="Pfam" id="PF00082"/>
    </source>
</evidence>
<proteinExistence type="predicted"/>
<dbReference type="Proteomes" id="UP000652153">
    <property type="component" value="Unassembled WGS sequence"/>
</dbReference>
<dbReference type="EMBL" id="BMFU01000001">
    <property type="protein sequence ID" value="GGH45373.1"/>
    <property type="molecule type" value="Genomic_DNA"/>
</dbReference>